<keyword evidence="2" id="KW-1185">Reference proteome</keyword>
<dbReference type="AlphaFoldDB" id="A0A834WWS7"/>
<proteinExistence type="predicted"/>
<organism evidence="1 2">
    <name type="scientific">Senna tora</name>
    <dbReference type="NCBI Taxonomy" id="362788"/>
    <lineage>
        <taxon>Eukaryota</taxon>
        <taxon>Viridiplantae</taxon>
        <taxon>Streptophyta</taxon>
        <taxon>Embryophyta</taxon>
        <taxon>Tracheophyta</taxon>
        <taxon>Spermatophyta</taxon>
        <taxon>Magnoliopsida</taxon>
        <taxon>eudicotyledons</taxon>
        <taxon>Gunneridae</taxon>
        <taxon>Pentapetalae</taxon>
        <taxon>rosids</taxon>
        <taxon>fabids</taxon>
        <taxon>Fabales</taxon>
        <taxon>Fabaceae</taxon>
        <taxon>Caesalpinioideae</taxon>
        <taxon>Cassia clade</taxon>
        <taxon>Senna</taxon>
    </lineage>
</organism>
<dbReference type="EMBL" id="JAAIUW010000004">
    <property type="protein sequence ID" value="KAF7833934.1"/>
    <property type="molecule type" value="Genomic_DNA"/>
</dbReference>
<protein>
    <submittedName>
        <fullName evidence="1">Uncharacterized protein</fullName>
    </submittedName>
</protein>
<dbReference type="Proteomes" id="UP000634136">
    <property type="component" value="Unassembled WGS sequence"/>
</dbReference>
<sequence length="74" mass="8565">MGRRWEVDGFAWERTCVATCEGGGTNGMTQLLLLLYMFQGRKQIGFWRLGSFFLWFELGIEIEGLVLNSDTWQP</sequence>
<accession>A0A834WWS7</accession>
<name>A0A834WWS7_9FABA</name>
<evidence type="ECO:0000313" key="2">
    <source>
        <dbReference type="Proteomes" id="UP000634136"/>
    </source>
</evidence>
<reference evidence="1" key="1">
    <citation type="submission" date="2020-09" db="EMBL/GenBank/DDBJ databases">
        <title>Genome-Enabled Discovery of Anthraquinone Biosynthesis in Senna tora.</title>
        <authorList>
            <person name="Kang S.-H."/>
            <person name="Pandey R.P."/>
            <person name="Lee C.-M."/>
            <person name="Sim J.-S."/>
            <person name="Jeong J.-T."/>
            <person name="Choi B.-S."/>
            <person name="Jung M."/>
            <person name="Ginzburg D."/>
            <person name="Zhao K."/>
            <person name="Won S.Y."/>
            <person name="Oh T.-J."/>
            <person name="Yu Y."/>
            <person name="Kim N.-H."/>
            <person name="Lee O.R."/>
            <person name="Lee T.-H."/>
            <person name="Bashyal P."/>
            <person name="Kim T.-S."/>
            <person name="Lee W.-H."/>
            <person name="Kawkins C."/>
            <person name="Kim C.-K."/>
            <person name="Kim J.S."/>
            <person name="Ahn B.O."/>
            <person name="Rhee S.Y."/>
            <person name="Sohng J.K."/>
        </authorList>
    </citation>
    <scope>NUCLEOTIDE SEQUENCE</scope>
    <source>
        <tissue evidence="1">Leaf</tissue>
    </source>
</reference>
<evidence type="ECO:0000313" key="1">
    <source>
        <dbReference type="EMBL" id="KAF7833934.1"/>
    </source>
</evidence>
<gene>
    <name evidence="1" type="ORF">G2W53_008793</name>
</gene>
<comment type="caution">
    <text evidence="1">The sequence shown here is derived from an EMBL/GenBank/DDBJ whole genome shotgun (WGS) entry which is preliminary data.</text>
</comment>